<feature type="signal peptide" evidence="1">
    <location>
        <begin position="1"/>
        <end position="25"/>
    </location>
</feature>
<protein>
    <submittedName>
        <fullName evidence="3">Competence protein ComE</fullName>
    </submittedName>
</protein>
<dbReference type="OrthoDB" id="7510573at2"/>
<dbReference type="AlphaFoldDB" id="A0A1A7RD81"/>
<sequence>MRKKLKIEVFYLMCIAVLFSPFGYAESNSGYAEWKALQQSQDQQLKKAGVIKHQQHSTQKQTATQSTNHYLARPALSASSQANQIRINTASVAELQSLNGIGQKKADAIVEYRTKNGKFKTIEDIQLVKGIGPALFAKNKARMAL</sequence>
<dbReference type="GO" id="GO:0006281">
    <property type="term" value="P:DNA repair"/>
    <property type="evidence" value="ECO:0007669"/>
    <property type="project" value="InterPro"/>
</dbReference>
<dbReference type="NCBIfam" id="TIGR00426">
    <property type="entry name" value="competence protein ComEA helix-hairpin-helix repeat region"/>
    <property type="match status" value="1"/>
</dbReference>
<feature type="domain" description="Helix-hairpin-helix DNA-binding motif class 1" evidence="2">
    <location>
        <begin position="123"/>
        <end position="142"/>
    </location>
</feature>
<dbReference type="InterPro" id="IPR010994">
    <property type="entry name" value="RuvA_2-like"/>
</dbReference>
<dbReference type="PANTHER" id="PTHR21180:SF32">
    <property type="entry name" value="ENDONUCLEASE_EXONUCLEASE_PHOSPHATASE FAMILY DOMAIN-CONTAINING PROTEIN 1"/>
    <property type="match status" value="1"/>
</dbReference>
<feature type="chain" id="PRO_5008510461" evidence="1">
    <location>
        <begin position="26"/>
        <end position="145"/>
    </location>
</feature>
<dbReference type="PANTHER" id="PTHR21180">
    <property type="entry name" value="ENDONUCLEASE/EXONUCLEASE/PHOSPHATASE FAMILY DOMAIN-CONTAINING PROTEIN 1"/>
    <property type="match status" value="1"/>
</dbReference>
<dbReference type="Pfam" id="PF12836">
    <property type="entry name" value="HHH_3"/>
    <property type="match status" value="1"/>
</dbReference>
<dbReference type="InterPro" id="IPR003583">
    <property type="entry name" value="Hlx-hairpin-Hlx_DNA-bd_motif"/>
</dbReference>
<dbReference type="InterPro" id="IPR004509">
    <property type="entry name" value="Competence_ComEA_HhH"/>
</dbReference>
<gene>
    <name evidence="3" type="ORF">A9J31_03220</name>
</gene>
<keyword evidence="1" id="KW-0732">Signal</keyword>
<keyword evidence="4" id="KW-1185">Reference proteome</keyword>
<accession>A0A1A7RD81</accession>
<dbReference type="Proteomes" id="UP000185753">
    <property type="component" value="Unassembled WGS sequence"/>
</dbReference>
<dbReference type="InterPro" id="IPR051675">
    <property type="entry name" value="Endo/Exo/Phosphatase_dom_1"/>
</dbReference>
<comment type="caution">
    <text evidence="3">The sequence shown here is derived from an EMBL/GenBank/DDBJ whole genome shotgun (WGS) entry which is preliminary data.</text>
</comment>
<name>A0A1A7RD81_9GAMM</name>
<dbReference type="SMART" id="SM00278">
    <property type="entry name" value="HhH1"/>
    <property type="match status" value="2"/>
</dbReference>
<organism evidence="3 4">
    <name type="scientific">Acinetobacter gandensis</name>
    <dbReference type="NCBI Taxonomy" id="1443941"/>
    <lineage>
        <taxon>Bacteria</taxon>
        <taxon>Pseudomonadati</taxon>
        <taxon>Pseudomonadota</taxon>
        <taxon>Gammaproteobacteria</taxon>
        <taxon>Moraxellales</taxon>
        <taxon>Moraxellaceae</taxon>
        <taxon>Acinetobacter</taxon>
    </lineage>
</organism>
<dbReference type="GO" id="GO:0015628">
    <property type="term" value="P:protein secretion by the type II secretion system"/>
    <property type="evidence" value="ECO:0007669"/>
    <property type="project" value="TreeGrafter"/>
</dbReference>
<evidence type="ECO:0000313" key="3">
    <source>
        <dbReference type="EMBL" id="OBX28647.1"/>
    </source>
</evidence>
<evidence type="ECO:0000256" key="1">
    <source>
        <dbReference type="SAM" id="SignalP"/>
    </source>
</evidence>
<feature type="domain" description="Helix-hairpin-helix DNA-binding motif class 1" evidence="2">
    <location>
        <begin position="93"/>
        <end position="112"/>
    </location>
</feature>
<dbReference type="GO" id="GO:0003677">
    <property type="term" value="F:DNA binding"/>
    <property type="evidence" value="ECO:0007669"/>
    <property type="project" value="InterPro"/>
</dbReference>
<evidence type="ECO:0000259" key="2">
    <source>
        <dbReference type="SMART" id="SM00278"/>
    </source>
</evidence>
<reference evidence="4" key="1">
    <citation type="submission" date="2016-06" db="EMBL/GenBank/DDBJ databases">
        <authorList>
            <person name="Radolfova-Krizova L."/>
            <person name="Nemec A."/>
        </authorList>
    </citation>
    <scope>NUCLEOTIDE SEQUENCE [LARGE SCALE GENOMIC DNA]</scope>
    <source>
        <strain evidence="4">ANC 4275</strain>
    </source>
</reference>
<dbReference type="Gene3D" id="1.10.150.280">
    <property type="entry name" value="AF1531-like domain"/>
    <property type="match status" value="1"/>
</dbReference>
<dbReference type="STRING" id="1443941.A9J31_03220"/>
<dbReference type="SUPFAM" id="SSF47781">
    <property type="entry name" value="RuvA domain 2-like"/>
    <property type="match status" value="1"/>
</dbReference>
<dbReference type="GO" id="GO:0015627">
    <property type="term" value="C:type II protein secretion system complex"/>
    <property type="evidence" value="ECO:0007669"/>
    <property type="project" value="TreeGrafter"/>
</dbReference>
<evidence type="ECO:0000313" key="4">
    <source>
        <dbReference type="Proteomes" id="UP000185753"/>
    </source>
</evidence>
<proteinExistence type="predicted"/>
<dbReference type="EMBL" id="LZDS01000023">
    <property type="protein sequence ID" value="OBX28647.1"/>
    <property type="molecule type" value="Genomic_DNA"/>
</dbReference>